<sequence length="155" mass="15945">MEQVAGDGVLVRVVGGVRVVGAVDRVVMDGDGDGHGVGRVVMDGGGDVGDVGEGRVSVDADGPIGEALVGEVTDAAGVGPAELWHAPSASASVAAMVMVRRQDVRLVMVPPTPLHRLPSGARHRCARPDSRHILTRSPPGVEDGRVGYCRSARED</sequence>
<protein>
    <submittedName>
        <fullName evidence="1">Uncharacterized protein</fullName>
    </submittedName>
</protein>
<evidence type="ECO:0000313" key="1">
    <source>
        <dbReference type="EMBL" id="GEO29079.1"/>
    </source>
</evidence>
<comment type="caution">
    <text evidence="1">The sequence shown here is derived from an EMBL/GenBank/DDBJ whole genome shotgun (WGS) entry which is preliminary data.</text>
</comment>
<evidence type="ECO:0000313" key="2">
    <source>
        <dbReference type="Proteomes" id="UP000321534"/>
    </source>
</evidence>
<gene>
    <name evidence="1" type="ORF">TAE01_08890</name>
</gene>
<reference evidence="1 2" key="1">
    <citation type="submission" date="2019-07" db="EMBL/GenBank/DDBJ databases">
        <title>Whole genome shotgun sequence of Terrabacter aerolatus NBRC 106305.</title>
        <authorList>
            <person name="Hosoyama A."/>
            <person name="Uohara A."/>
            <person name="Ohji S."/>
            <person name="Ichikawa N."/>
        </authorList>
    </citation>
    <scope>NUCLEOTIDE SEQUENCE [LARGE SCALE GENOMIC DNA]</scope>
    <source>
        <strain evidence="1 2">NBRC 106305</strain>
    </source>
</reference>
<proteinExistence type="predicted"/>
<dbReference type="EMBL" id="BJYX01000003">
    <property type="protein sequence ID" value="GEO29079.1"/>
    <property type="molecule type" value="Genomic_DNA"/>
</dbReference>
<accession>A0A512CXZ1</accession>
<keyword evidence="2" id="KW-1185">Reference proteome</keyword>
<dbReference type="Proteomes" id="UP000321534">
    <property type="component" value="Unassembled WGS sequence"/>
</dbReference>
<name>A0A512CXZ1_9MICO</name>
<organism evidence="1 2">
    <name type="scientific">Terrabacter aerolatus</name>
    <dbReference type="NCBI Taxonomy" id="422442"/>
    <lineage>
        <taxon>Bacteria</taxon>
        <taxon>Bacillati</taxon>
        <taxon>Actinomycetota</taxon>
        <taxon>Actinomycetes</taxon>
        <taxon>Micrococcales</taxon>
        <taxon>Intrasporangiaceae</taxon>
        <taxon>Terrabacter</taxon>
    </lineage>
</organism>
<dbReference type="AlphaFoldDB" id="A0A512CXZ1"/>